<dbReference type="GO" id="GO:0030170">
    <property type="term" value="F:pyridoxal phosphate binding"/>
    <property type="evidence" value="ECO:0007669"/>
    <property type="project" value="InterPro"/>
</dbReference>
<dbReference type="InterPro" id="IPR015422">
    <property type="entry name" value="PyrdxlP-dep_Trfase_small"/>
</dbReference>
<protein>
    <submittedName>
        <fullName evidence="5">Uncharacterized protein</fullName>
    </submittedName>
</protein>
<accession>A0A812W0L7</accession>
<dbReference type="GO" id="GO:0016846">
    <property type="term" value="F:carbon-sulfur lyase activity"/>
    <property type="evidence" value="ECO:0007669"/>
    <property type="project" value="TreeGrafter"/>
</dbReference>
<evidence type="ECO:0000256" key="1">
    <source>
        <dbReference type="ARBA" id="ARBA00001933"/>
    </source>
</evidence>
<comment type="caution">
    <text evidence="5">The sequence shown here is derived from an EMBL/GenBank/DDBJ whole genome shotgun (WGS) entry which is preliminary data.</text>
</comment>
<dbReference type="SUPFAM" id="SSF53383">
    <property type="entry name" value="PLP-dependent transferases"/>
    <property type="match status" value="1"/>
</dbReference>
<proteinExistence type="inferred from homology"/>
<dbReference type="InterPro" id="IPR000277">
    <property type="entry name" value="Cys/Met-Metab_PyrdxlP-dep_enz"/>
</dbReference>
<gene>
    <name evidence="5" type="ORF">SPIL2461_LOCUS17462</name>
</gene>
<reference evidence="5" key="1">
    <citation type="submission" date="2021-02" db="EMBL/GenBank/DDBJ databases">
        <authorList>
            <person name="Dougan E. K."/>
            <person name="Rhodes N."/>
            <person name="Thang M."/>
            <person name="Chan C."/>
        </authorList>
    </citation>
    <scope>NUCLEOTIDE SEQUENCE</scope>
</reference>
<dbReference type="OrthoDB" id="3512640at2759"/>
<dbReference type="InterPro" id="IPR015424">
    <property type="entry name" value="PyrdxlP-dep_Trfase"/>
</dbReference>
<dbReference type="EMBL" id="CAJNIZ010043182">
    <property type="protein sequence ID" value="CAE7652773.1"/>
    <property type="molecule type" value="Genomic_DNA"/>
</dbReference>
<name>A0A812W0L7_SYMPI</name>
<organism evidence="5 6">
    <name type="scientific">Symbiodinium pilosum</name>
    <name type="common">Dinoflagellate</name>
    <dbReference type="NCBI Taxonomy" id="2952"/>
    <lineage>
        <taxon>Eukaryota</taxon>
        <taxon>Sar</taxon>
        <taxon>Alveolata</taxon>
        <taxon>Dinophyceae</taxon>
        <taxon>Suessiales</taxon>
        <taxon>Symbiodiniaceae</taxon>
        <taxon>Symbiodinium</taxon>
    </lineage>
</organism>
<evidence type="ECO:0000256" key="2">
    <source>
        <dbReference type="ARBA" id="ARBA00022898"/>
    </source>
</evidence>
<dbReference type="PIRSF" id="PIRSF001434">
    <property type="entry name" value="CGS"/>
    <property type="match status" value="1"/>
</dbReference>
<dbReference type="InterPro" id="IPR015421">
    <property type="entry name" value="PyrdxlP-dep_Trfase_major"/>
</dbReference>
<sequence>MEPPAKRACTLPTLRGTATAAVHADTLAVEEELIPEWVFSTAEDVAPPLSVSTTFTASTSGQGHIYSRISAPTRCRCETLLGSVEGTEDKPAHAVLYSSGLAAAFALFAHFLPTRVFISGGYHGTHQVLGQLQKISGGSRCKSEPLRSPDELKACLKSGDLIWLETPLNPSCDVTDIKAYVAAAKICSGVHVAVDGTFAPPPLQRPLALGADAVMHATTKSLAGHSDALGGAVCVASAEAAEQLRKDRLALGSTPGSLEVWLLMRSLRTLHLRVRQQSTTASLLAEWLQSAKTDTSHALFGLIHAVHHPSLKSHANHAVAVALWRRHSSGISCPRRWRKSYLCKQGL</sequence>
<keyword evidence="6" id="KW-1185">Reference proteome</keyword>
<dbReference type="Gene3D" id="3.40.640.10">
    <property type="entry name" value="Type I PLP-dependent aspartate aminotransferase-like (Major domain)"/>
    <property type="match status" value="1"/>
</dbReference>
<dbReference type="Proteomes" id="UP000649617">
    <property type="component" value="Unassembled WGS sequence"/>
</dbReference>
<comment type="cofactor">
    <cofactor evidence="1 4">
        <name>pyridoxal 5'-phosphate</name>
        <dbReference type="ChEBI" id="CHEBI:597326"/>
    </cofactor>
</comment>
<dbReference type="GO" id="GO:0019346">
    <property type="term" value="P:transsulfuration"/>
    <property type="evidence" value="ECO:0007669"/>
    <property type="project" value="InterPro"/>
</dbReference>
<dbReference type="GO" id="GO:0005737">
    <property type="term" value="C:cytoplasm"/>
    <property type="evidence" value="ECO:0007669"/>
    <property type="project" value="TreeGrafter"/>
</dbReference>
<dbReference type="PANTHER" id="PTHR11808">
    <property type="entry name" value="TRANS-SULFURATION ENZYME FAMILY MEMBER"/>
    <property type="match status" value="1"/>
</dbReference>
<evidence type="ECO:0000313" key="5">
    <source>
        <dbReference type="EMBL" id="CAE7652773.1"/>
    </source>
</evidence>
<evidence type="ECO:0000256" key="3">
    <source>
        <dbReference type="PIRSR" id="PIRSR001434-2"/>
    </source>
</evidence>
<evidence type="ECO:0000256" key="4">
    <source>
        <dbReference type="RuleBase" id="RU362118"/>
    </source>
</evidence>
<keyword evidence="2 3" id="KW-0663">Pyridoxal phosphate</keyword>
<evidence type="ECO:0000313" key="6">
    <source>
        <dbReference type="Proteomes" id="UP000649617"/>
    </source>
</evidence>
<dbReference type="AlphaFoldDB" id="A0A812W0L7"/>
<dbReference type="Pfam" id="PF01053">
    <property type="entry name" value="Cys_Met_Meta_PP"/>
    <property type="match status" value="1"/>
</dbReference>
<dbReference type="PANTHER" id="PTHR11808:SF35">
    <property type="entry name" value="CYSTATHIONINE GAMMA-SYNTHASE (AFU_ORTHOLOGUE AFUA_7G01590)"/>
    <property type="match status" value="1"/>
</dbReference>
<comment type="similarity">
    <text evidence="4">Belongs to the trans-sulfuration enzymes family.</text>
</comment>
<feature type="modified residue" description="N6-(pyridoxal phosphate)lysine" evidence="3">
    <location>
        <position position="220"/>
    </location>
</feature>
<dbReference type="Gene3D" id="3.90.1150.10">
    <property type="entry name" value="Aspartate Aminotransferase, domain 1"/>
    <property type="match status" value="1"/>
</dbReference>